<evidence type="ECO:0000313" key="2">
    <source>
        <dbReference type="Proteomes" id="UP000680206"/>
    </source>
</evidence>
<keyword evidence="2" id="KW-1185">Reference proteome</keyword>
<sequence>MTGPTPEATTDGWADLIAPPRTPPVFNHGVRRYLFARRVADRLGLSALVDVTGYHADIHQHVEIRATATYPDAS</sequence>
<dbReference type="RefSeq" id="WP_208249155.1">
    <property type="nucleotide sequence ID" value="NZ_JAGEPF010000028.1"/>
</dbReference>
<accession>A0ABS3S5P4</accession>
<evidence type="ECO:0000313" key="1">
    <source>
        <dbReference type="EMBL" id="MBO2463599.1"/>
    </source>
</evidence>
<reference evidence="1 2" key="1">
    <citation type="submission" date="2021-03" db="EMBL/GenBank/DDBJ databases">
        <title>Actinomadura violae sp. nov., isolated from lichen in Thailand.</title>
        <authorList>
            <person name="Kanchanasin P."/>
            <person name="Saeng-In P."/>
            <person name="Phongsopitanun W."/>
            <person name="Yuki M."/>
            <person name="Kudo T."/>
            <person name="Ohkuma M."/>
            <person name="Tanasupawat S."/>
        </authorList>
    </citation>
    <scope>NUCLEOTIDE SEQUENCE [LARGE SCALE GENOMIC DNA]</scope>
    <source>
        <strain evidence="1 2">LCR2-06</strain>
    </source>
</reference>
<proteinExistence type="predicted"/>
<organism evidence="1 2">
    <name type="scientific">Actinomadura violacea</name>
    <dbReference type="NCBI Taxonomy" id="2819934"/>
    <lineage>
        <taxon>Bacteria</taxon>
        <taxon>Bacillati</taxon>
        <taxon>Actinomycetota</taxon>
        <taxon>Actinomycetes</taxon>
        <taxon>Streptosporangiales</taxon>
        <taxon>Thermomonosporaceae</taxon>
        <taxon>Actinomadura</taxon>
    </lineage>
</organism>
<protein>
    <submittedName>
        <fullName evidence="1">Uncharacterized protein</fullName>
    </submittedName>
</protein>
<name>A0ABS3S5P4_9ACTN</name>
<gene>
    <name evidence="1" type="ORF">J4709_39120</name>
</gene>
<dbReference type="EMBL" id="JAGEPF010000028">
    <property type="protein sequence ID" value="MBO2463599.1"/>
    <property type="molecule type" value="Genomic_DNA"/>
</dbReference>
<comment type="caution">
    <text evidence="1">The sequence shown here is derived from an EMBL/GenBank/DDBJ whole genome shotgun (WGS) entry which is preliminary data.</text>
</comment>
<dbReference type="Proteomes" id="UP000680206">
    <property type="component" value="Unassembled WGS sequence"/>
</dbReference>